<keyword evidence="9" id="KW-1185">Reference proteome</keyword>
<proteinExistence type="inferred from homology"/>
<evidence type="ECO:0000256" key="7">
    <source>
        <dbReference type="SAM" id="MobiDB-lite"/>
    </source>
</evidence>
<dbReference type="InterPro" id="IPR030511">
    <property type="entry name" value="TTC26"/>
</dbReference>
<gene>
    <name evidence="8" type="ORF">BLNAU_15532</name>
</gene>
<feature type="region of interest" description="Disordered" evidence="7">
    <location>
        <begin position="599"/>
        <end position="636"/>
    </location>
</feature>
<evidence type="ECO:0000256" key="5">
    <source>
        <dbReference type="ARBA" id="ARBA00022803"/>
    </source>
</evidence>
<name>A0ABQ9XDV6_9EUKA</name>
<evidence type="ECO:0000256" key="6">
    <source>
        <dbReference type="ARBA" id="ARBA00023273"/>
    </source>
</evidence>
<dbReference type="SUPFAM" id="SSF48452">
    <property type="entry name" value="TPR-like"/>
    <property type="match status" value="1"/>
</dbReference>
<dbReference type="SMART" id="SM00028">
    <property type="entry name" value="TPR"/>
    <property type="match status" value="3"/>
</dbReference>
<evidence type="ECO:0000256" key="1">
    <source>
        <dbReference type="ARBA" id="ARBA00004138"/>
    </source>
</evidence>
<evidence type="ECO:0000256" key="3">
    <source>
        <dbReference type="ARBA" id="ARBA00019387"/>
    </source>
</evidence>
<sequence length="636" mass="72284">MTYARRRSTRPTKKRTAVQEERETLPTLDSFLDARNYVGALTFLEHMSLSHQTITTTPYGTETAKPIKHWMAYCNYHLGNFEVASDLYHELLESEREPTYYLDIACCDIMMGNLREAQINATKGPYDSLRDRIEYLVAAQLDQGVKMLPVSQKPGSQDISPELCKNQLCQAHVHYLNGRYTEAVAIYDRLVDQHPDFPAIRIYQAYCNFKLEYYDKALQAVQEYLRINPRSPTGLNLLACLNHKLYGERSNSVEIVRSIEESSYLPPSTEMILKHNKVVFKNGEDSLQVLPPLTEEFGEAKQNLTIFYLKNDLIQDAYANMRDHQPTCNFEYTLKGIVLTLIAQSQGAMGETVSDENLRAAQEMFEVMGSSPEDCDTVSGRQAMASSLFLKGKFSESLKYFESIEQFFVEDDAFNMNYGIALASSGRYSSAESVLARIETEKIRNEDLSYANWMARCHCLNGHAEQAWDLFLSRKVLSMDESDNLDSSMSDNSNLYGLLQVIANDCYRTGQFLYSARAFQELAKIEENESFDAGKRAACVGVFYQVMVGQKMHTDAQGREELNEAVNILQFDLSDRVAQNHAKQMIEWGQKNLNMNFSNDDAPFMGSRPSRRGADYDSLENSAGDEEESYSESDGE</sequence>
<feature type="compositionally biased region" description="Acidic residues" evidence="7">
    <location>
        <begin position="623"/>
        <end position="636"/>
    </location>
</feature>
<evidence type="ECO:0000313" key="9">
    <source>
        <dbReference type="Proteomes" id="UP001281761"/>
    </source>
</evidence>
<dbReference type="PANTHER" id="PTHR14781:SF0">
    <property type="entry name" value="INTRAFLAGELLAR TRANSPORT PROTEIN 56"/>
    <property type="match status" value="1"/>
</dbReference>
<protein>
    <recommendedName>
        <fullName evidence="3">Intraflagellar transport protein 56</fullName>
    </recommendedName>
</protein>
<dbReference type="InterPro" id="IPR011990">
    <property type="entry name" value="TPR-like_helical_dom_sf"/>
</dbReference>
<feature type="compositionally biased region" description="Basic residues" evidence="7">
    <location>
        <begin position="1"/>
        <end position="16"/>
    </location>
</feature>
<accession>A0ABQ9XDV6</accession>
<keyword evidence="5" id="KW-0802">TPR repeat</keyword>
<feature type="region of interest" description="Disordered" evidence="7">
    <location>
        <begin position="1"/>
        <end position="21"/>
    </location>
</feature>
<dbReference type="Gene3D" id="1.25.40.10">
    <property type="entry name" value="Tetratricopeptide repeat domain"/>
    <property type="match status" value="2"/>
</dbReference>
<evidence type="ECO:0000313" key="8">
    <source>
        <dbReference type="EMBL" id="KAK2949550.1"/>
    </source>
</evidence>
<reference evidence="8 9" key="1">
    <citation type="journal article" date="2022" name="bioRxiv">
        <title>Genomics of Preaxostyla Flagellates Illuminates Evolutionary Transitions and the Path Towards Mitochondrial Loss.</title>
        <authorList>
            <person name="Novak L.V.F."/>
            <person name="Treitli S.C."/>
            <person name="Pyrih J."/>
            <person name="Halakuc P."/>
            <person name="Pipaliya S.V."/>
            <person name="Vacek V."/>
            <person name="Brzon O."/>
            <person name="Soukal P."/>
            <person name="Eme L."/>
            <person name="Dacks J.B."/>
            <person name="Karnkowska A."/>
            <person name="Elias M."/>
            <person name="Hampl V."/>
        </authorList>
    </citation>
    <scope>NUCLEOTIDE SEQUENCE [LARGE SCALE GENOMIC DNA]</scope>
    <source>
        <strain evidence="8">NAU3</strain>
        <tissue evidence="8">Gut</tissue>
    </source>
</reference>
<evidence type="ECO:0000256" key="4">
    <source>
        <dbReference type="ARBA" id="ARBA00022737"/>
    </source>
</evidence>
<dbReference type="Pfam" id="PF13432">
    <property type="entry name" value="TPR_16"/>
    <property type="match status" value="1"/>
</dbReference>
<comment type="similarity">
    <text evidence="2">Belongs to the IFT56 family.</text>
</comment>
<dbReference type="InterPro" id="IPR019734">
    <property type="entry name" value="TPR_rpt"/>
</dbReference>
<keyword evidence="6" id="KW-0966">Cell projection</keyword>
<dbReference type="PANTHER" id="PTHR14781">
    <property type="entry name" value="INTRAFLAGELLAR TRANSPORT PROTEIN 56"/>
    <property type="match status" value="1"/>
</dbReference>
<dbReference type="EMBL" id="JARBJD010000154">
    <property type="protein sequence ID" value="KAK2949550.1"/>
    <property type="molecule type" value="Genomic_DNA"/>
</dbReference>
<keyword evidence="4" id="KW-0677">Repeat</keyword>
<organism evidence="8 9">
    <name type="scientific">Blattamonas nauphoetae</name>
    <dbReference type="NCBI Taxonomy" id="2049346"/>
    <lineage>
        <taxon>Eukaryota</taxon>
        <taxon>Metamonada</taxon>
        <taxon>Preaxostyla</taxon>
        <taxon>Oxymonadida</taxon>
        <taxon>Blattamonas</taxon>
    </lineage>
</organism>
<comment type="caution">
    <text evidence="8">The sequence shown here is derived from an EMBL/GenBank/DDBJ whole genome shotgun (WGS) entry which is preliminary data.</text>
</comment>
<dbReference type="Proteomes" id="UP001281761">
    <property type="component" value="Unassembled WGS sequence"/>
</dbReference>
<evidence type="ECO:0000256" key="2">
    <source>
        <dbReference type="ARBA" id="ARBA00007834"/>
    </source>
</evidence>
<comment type="subcellular location">
    <subcellularLocation>
        <location evidence="1">Cell projection</location>
        <location evidence="1">Cilium</location>
    </subcellularLocation>
</comment>